<dbReference type="AlphaFoldDB" id="A0A0C3CBL7"/>
<proteinExistence type="predicted"/>
<protein>
    <submittedName>
        <fullName evidence="1">Uncharacterized protein</fullName>
    </submittedName>
</protein>
<keyword evidence="2" id="KW-1185">Reference proteome</keyword>
<dbReference type="Proteomes" id="UP000053424">
    <property type="component" value="Unassembled WGS sequence"/>
</dbReference>
<sequence>MPYTSHPKPMSYAEAVRTFNGQDVQDDVNDACGKLAHSMSAIMDKFEAITKQMHTIDLLRLSAPLRPRWDSMRKDVAELLWQFRTNATVISGRLKLFCTTVLPMAARNLEGRSGRSPYYNENLQVMQSYMAISAEHAAYTRSLVERIFRLSAQLVAFLNEFTKLASRHAASGQKEMCDLSMRLSELQNHVQQLFTTNGETSSSDVTHLLFTCSRIVSSAGRPGVRSKITRFQRVLDGDLTNVGRAYESADRKRNEVAHAQYASQLRQSRTDPLATAQTMVSAFLLDQMLTSESGSSLFLSIWSRLRTDCNEIFHWLKNPGQFAVPSVISCYAENGSTIFAPLASALDVYSTGIDPSLYGPERREAR</sequence>
<evidence type="ECO:0000313" key="2">
    <source>
        <dbReference type="Proteomes" id="UP000053424"/>
    </source>
</evidence>
<name>A0A0C3CBL7_HEBCY</name>
<evidence type="ECO:0000313" key="1">
    <source>
        <dbReference type="EMBL" id="KIM41594.1"/>
    </source>
</evidence>
<dbReference type="EMBL" id="KN831780">
    <property type="protein sequence ID" value="KIM41594.1"/>
    <property type="molecule type" value="Genomic_DNA"/>
</dbReference>
<reference evidence="1 2" key="1">
    <citation type="submission" date="2014-04" db="EMBL/GenBank/DDBJ databases">
        <authorList>
            <consortium name="DOE Joint Genome Institute"/>
            <person name="Kuo A."/>
            <person name="Gay G."/>
            <person name="Dore J."/>
            <person name="Kohler A."/>
            <person name="Nagy L.G."/>
            <person name="Floudas D."/>
            <person name="Copeland A."/>
            <person name="Barry K.W."/>
            <person name="Cichocki N."/>
            <person name="Veneault-Fourrey C."/>
            <person name="LaButti K."/>
            <person name="Lindquist E.A."/>
            <person name="Lipzen A."/>
            <person name="Lundell T."/>
            <person name="Morin E."/>
            <person name="Murat C."/>
            <person name="Sun H."/>
            <person name="Tunlid A."/>
            <person name="Henrissat B."/>
            <person name="Grigoriev I.V."/>
            <person name="Hibbett D.S."/>
            <person name="Martin F."/>
            <person name="Nordberg H.P."/>
            <person name="Cantor M.N."/>
            <person name="Hua S.X."/>
        </authorList>
    </citation>
    <scope>NUCLEOTIDE SEQUENCE [LARGE SCALE GENOMIC DNA]</scope>
    <source>
        <strain evidence="2">h7</strain>
    </source>
</reference>
<gene>
    <name evidence="1" type="ORF">M413DRAFT_445571</name>
</gene>
<dbReference type="HOGENOM" id="CLU_765162_0_0_1"/>
<dbReference type="OrthoDB" id="2836601at2759"/>
<accession>A0A0C3CBL7</accession>
<reference evidence="2" key="2">
    <citation type="submission" date="2015-01" db="EMBL/GenBank/DDBJ databases">
        <title>Evolutionary Origins and Diversification of the Mycorrhizal Mutualists.</title>
        <authorList>
            <consortium name="DOE Joint Genome Institute"/>
            <consortium name="Mycorrhizal Genomics Consortium"/>
            <person name="Kohler A."/>
            <person name="Kuo A."/>
            <person name="Nagy L.G."/>
            <person name="Floudas D."/>
            <person name="Copeland A."/>
            <person name="Barry K.W."/>
            <person name="Cichocki N."/>
            <person name="Veneault-Fourrey C."/>
            <person name="LaButti K."/>
            <person name="Lindquist E.A."/>
            <person name="Lipzen A."/>
            <person name="Lundell T."/>
            <person name="Morin E."/>
            <person name="Murat C."/>
            <person name="Riley R."/>
            <person name="Ohm R."/>
            <person name="Sun H."/>
            <person name="Tunlid A."/>
            <person name="Henrissat B."/>
            <person name="Grigoriev I.V."/>
            <person name="Hibbett D.S."/>
            <person name="Martin F."/>
        </authorList>
    </citation>
    <scope>NUCLEOTIDE SEQUENCE [LARGE SCALE GENOMIC DNA]</scope>
    <source>
        <strain evidence="2">h7</strain>
    </source>
</reference>
<organism evidence="1 2">
    <name type="scientific">Hebeloma cylindrosporum</name>
    <dbReference type="NCBI Taxonomy" id="76867"/>
    <lineage>
        <taxon>Eukaryota</taxon>
        <taxon>Fungi</taxon>
        <taxon>Dikarya</taxon>
        <taxon>Basidiomycota</taxon>
        <taxon>Agaricomycotina</taxon>
        <taxon>Agaricomycetes</taxon>
        <taxon>Agaricomycetidae</taxon>
        <taxon>Agaricales</taxon>
        <taxon>Agaricineae</taxon>
        <taxon>Hymenogastraceae</taxon>
        <taxon>Hebeloma</taxon>
    </lineage>
</organism>